<keyword evidence="1" id="KW-0472">Membrane</keyword>
<evidence type="ECO:0000313" key="3">
    <source>
        <dbReference type="EMBL" id="NMH91108.1"/>
    </source>
</evidence>
<keyword evidence="1" id="KW-0812">Transmembrane</keyword>
<dbReference type="AlphaFoldDB" id="A0A848DEM7"/>
<dbReference type="InterPro" id="IPR018649">
    <property type="entry name" value="SHOCT"/>
</dbReference>
<keyword evidence="4" id="KW-1185">Reference proteome</keyword>
<dbReference type="Pfam" id="PF09851">
    <property type="entry name" value="SHOCT"/>
    <property type="match status" value="1"/>
</dbReference>
<proteinExistence type="predicted"/>
<sequence length="87" mass="10258">MMWWYGPGMSGWGYALMTVSMVLFWALIIRGVIALVRFLVRGDRSMSARPTPEQLLAERFARGEIDEQEYRQRLHTLRERARPFVEP</sequence>
<dbReference type="Proteomes" id="UP000586918">
    <property type="component" value="Unassembled WGS sequence"/>
</dbReference>
<evidence type="ECO:0000256" key="1">
    <source>
        <dbReference type="SAM" id="Phobius"/>
    </source>
</evidence>
<gene>
    <name evidence="3" type="ORF">HF519_05775</name>
</gene>
<organism evidence="3 4">
    <name type="scientific">Pseudonocardia bannensis</name>
    <dbReference type="NCBI Taxonomy" id="630973"/>
    <lineage>
        <taxon>Bacteria</taxon>
        <taxon>Bacillati</taxon>
        <taxon>Actinomycetota</taxon>
        <taxon>Actinomycetes</taxon>
        <taxon>Pseudonocardiales</taxon>
        <taxon>Pseudonocardiaceae</taxon>
        <taxon>Pseudonocardia</taxon>
    </lineage>
</organism>
<dbReference type="EMBL" id="JAAXKZ010000012">
    <property type="protein sequence ID" value="NMH91108.1"/>
    <property type="molecule type" value="Genomic_DNA"/>
</dbReference>
<feature type="domain" description="SHOCT" evidence="2">
    <location>
        <begin position="52"/>
        <end position="77"/>
    </location>
</feature>
<feature type="transmembrane region" description="Helical" evidence="1">
    <location>
        <begin position="12"/>
        <end position="40"/>
    </location>
</feature>
<accession>A0A848DEM7</accession>
<name>A0A848DEM7_9PSEU</name>
<keyword evidence="1" id="KW-1133">Transmembrane helix</keyword>
<reference evidence="3 4" key="1">
    <citation type="submission" date="2020-04" db="EMBL/GenBank/DDBJ databases">
        <authorList>
            <person name="Klaysubun C."/>
            <person name="Duangmal K."/>
            <person name="Lipun K."/>
        </authorList>
    </citation>
    <scope>NUCLEOTIDE SEQUENCE [LARGE SCALE GENOMIC DNA]</scope>
    <source>
        <strain evidence="3 4">DSM 45300</strain>
    </source>
</reference>
<evidence type="ECO:0000313" key="4">
    <source>
        <dbReference type="Proteomes" id="UP000586918"/>
    </source>
</evidence>
<protein>
    <submittedName>
        <fullName evidence="3">SHOCT domain-containing protein</fullName>
    </submittedName>
</protein>
<comment type="caution">
    <text evidence="3">The sequence shown here is derived from an EMBL/GenBank/DDBJ whole genome shotgun (WGS) entry which is preliminary data.</text>
</comment>
<evidence type="ECO:0000259" key="2">
    <source>
        <dbReference type="Pfam" id="PF09851"/>
    </source>
</evidence>